<evidence type="ECO:0000313" key="2">
    <source>
        <dbReference type="Proteomes" id="UP000437709"/>
    </source>
</evidence>
<dbReference type="RefSeq" id="WP_152196766.1">
    <property type="nucleotide sequence ID" value="NZ_VUKD01000008.1"/>
</dbReference>
<gene>
    <name evidence="1" type="ORF">GB881_07790</name>
</gene>
<dbReference type="AlphaFoldDB" id="A0A6N7EK73"/>
<accession>A0A6N7EK73</accession>
<reference evidence="1 2" key="1">
    <citation type="submission" date="2019-10" db="EMBL/GenBank/DDBJ databases">
        <title>Georgenia wutianyii sp. nov. and Georgenia yuyongxinii sp. nov. isolated from plateau pika (Ochotona curzoniae) in the Qinghai-Tibet plateau of China.</title>
        <authorList>
            <person name="Tian Z."/>
        </authorList>
    </citation>
    <scope>NUCLEOTIDE SEQUENCE [LARGE SCALE GENOMIC DNA]</scope>
    <source>
        <strain evidence="1 2">JCM 19765</strain>
    </source>
</reference>
<name>A0A6N7EK73_9MICO</name>
<keyword evidence="2" id="KW-1185">Reference proteome</keyword>
<sequence length="223" mass="24273">MSLALESVIAKVNGIFATYDSAGTASSLVGEDWKAGKVYEAWVLSVVLDRLEQVEGLHVMLVGGTKVHLKSSPGPINTNYPHFRVARAGGPHYNVWTDVEFATLSYAMSGKTGKPSQAHRHELDIVVVKDGVSGHPGHDEVVLGIECKNTGFEKVMARAALGVRRELSFLQQDRPTAFRSWPRLTVPADPPSVLLVYSTDASVEGYNDAGCKFGVDFRYEPMP</sequence>
<protein>
    <submittedName>
        <fullName evidence="1">Uncharacterized protein</fullName>
    </submittedName>
</protein>
<comment type="caution">
    <text evidence="1">The sequence shown here is derived from an EMBL/GenBank/DDBJ whole genome shotgun (WGS) entry which is preliminary data.</text>
</comment>
<proteinExistence type="predicted"/>
<evidence type="ECO:0000313" key="1">
    <source>
        <dbReference type="EMBL" id="MPV36955.1"/>
    </source>
</evidence>
<dbReference type="OrthoDB" id="1492640at2"/>
<dbReference type="EMBL" id="WHPC01000022">
    <property type="protein sequence ID" value="MPV36955.1"/>
    <property type="molecule type" value="Genomic_DNA"/>
</dbReference>
<dbReference type="Proteomes" id="UP000437709">
    <property type="component" value="Unassembled WGS sequence"/>
</dbReference>
<organism evidence="1 2">
    <name type="scientific">Georgenia subflava</name>
    <dbReference type="NCBI Taxonomy" id="1622177"/>
    <lineage>
        <taxon>Bacteria</taxon>
        <taxon>Bacillati</taxon>
        <taxon>Actinomycetota</taxon>
        <taxon>Actinomycetes</taxon>
        <taxon>Micrococcales</taxon>
        <taxon>Bogoriellaceae</taxon>
        <taxon>Georgenia</taxon>
    </lineage>
</organism>